<name>A0A1I8AY15_MELHA</name>
<dbReference type="WBParaSite" id="MhA1_Contig1031.frz3.gene14">
    <property type="protein sequence ID" value="MhA1_Contig1031.frz3.gene14"/>
    <property type="gene ID" value="MhA1_Contig1031.frz3.gene14"/>
</dbReference>
<sequence>MFLSENPRYSFEEVLCRQSTVLAAFVLLCLFFSSSFLPGRACVSTVPGGQPIACCPLLTQTISNSTQFADGNMTFTYDNINCPTNVVINCTEPDLTLQLNAAIVANSVNFLSVGSLSTTFPGTCNAQGQWIVGEPPLVVNDLECLLTNPI</sequence>
<dbReference type="Proteomes" id="UP000095281">
    <property type="component" value="Unplaced"/>
</dbReference>
<keyword evidence="1" id="KW-0812">Transmembrane</keyword>
<reference evidence="3" key="1">
    <citation type="submission" date="2016-11" db="UniProtKB">
        <authorList>
            <consortium name="WormBaseParasite"/>
        </authorList>
    </citation>
    <scope>IDENTIFICATION</scope>
</reference>
<keyword evidence="1" id="KW-1133">Transmembrane helix</keyword>
<evidence type="ECO:0000313" key="3">
    <source>
        <dbReference type="WBParaSite" id="MhA1_Contig1031.frz3.gene14"/>
    </source>
</evidence>
<feature type="transmembrane region" description="Helical" evidence="1">
    <location>
        <begin position="20"/>
        <end position="37"/>
    </location>
</feature>
<organism evidence="2 3">
    <name type="scientific">Meloidogyne hapla</name>
    <name type="common">Root-knot nematode worm</name>
    <dbReference type="NCBI Taxonomy" id="6305"/>
    <lineage>
        <taxon>Eukaryota</taxon>
        <taxon>Metazoa</taxon>
        <taxon>Ecdysozoa</taxon>
        <taxon>Nematoda</taxon>
        <taxon>Chromadorea</taxon>
        <taxon>Rhabditida</taxon>
        <taxon>Tylenchina</taxon>
        <taxon>Tylenchomorpha</taxon>
        <taxon>Tylenchoidea</taxon>
        <taxon>Meloidogynidae</taxon>
        <taxon>Meloidogyninae</taxon>
        <taxon>Meloidogyne</taxon>
    </lineage>
</organism>
<dbReference type="OMA" id="WEMGEPP"/>
<evidence type="ECO:0000313" key="2">
    <source>
        <dbReference type="Proteomes" id="UP000095281"/>
    </source>
</evidence>
<dbReference type="AlphaFoldDB" id="A0A1I8AY15"/>
<protein>
    <submittedName>
        <fullName evidence="3">C6 domain-containing protein</fullName>
    </submittedName>
</protein>
<evidence type="ECO:0000256" key="1">
    <source>
        <dbReference type="SAM" id="Phobius"/>
    </source>
</evidence>
<accession>A0A1I8AY15</accession>
<keyword evidence="2" id="KW-1185">Reference proteome</keyword>
<keyword evidence="1" id="KW-0472">Membrane</keyword>
<proteinExistence type="predicted"/>